<organism evidence="1 2">
    <name type="scientific">Crocosphaera chwakensis CCY0110</name>
    <dbReference type="NCBI Taxonomy" id="391612"/>
    <lineage>
        <taxon>Bacteria</taxon>
        <taxon>Bacillati</taxon>
        <taxon>Cyanobacteriota</taxon>
        <taxon>Cyanophyceae</taxon>
        <taxon>Oscillatoriophycideae</taxon>
        <taxon>Chroococcales</taxon>
        <taxon>Aphanothecaceae</taxon>
        <taxon>Crocosphaera</taxon>
        <taxon>Crocosphaera chwakensis</taxon>
    </lineage>
</organism>
<gene>
    <name evidence="1" type="ORF">CY0110_31805</name>
</gene>
<keyword evidence="2" id="KW-1185">Reference proteome</keyword>
<evidence type="ECO:0000313" key="2">
    <source>
        <dbReference type="Proteomes" id="UP000003781"/>
    </source>
</evidence>
<reference evidence="1 2" key="1">
    <citation type="submission" date="2007-03" db="EMBL/GenBank/DDBJ databases">
        <authorList>
            <person name="Stal L."/>
            <person name="Ferriera S."/>
            <person name="Johnson J."/>
            <person name="Kravitz S."/>
            <person name="Beeson K."/>
            <person name="Sutton G."/>
            <person name="Rogers Y.-H."/>
            <person name="Friedman R."/>
            <person name="Frazier M."/>
            <person name="Venter J.C."/>
        </authorList>
    </citation>
    <scope>NUCLEOTIDE SEQUENCE [LARGE SCALE GENOMIC DNA]</scope>
    <source>
        <strain evidence="1 2">CCY0110</strain>
    </source>
</reference>
<accession>A3IWJ7</accession>
<protein>
    <submittedName>
        <fullName evidence="1">Uncharacterized protein</fullName>
    </submittedName>
</protein>
<proteinExistence type="predicted"/>
<sequence length="111" mass="13222">MMSNSNYNEIYTKKSLLELLDSIEELNTMVERLKDFPASSKCINDTKIIRNEVENLQGIIDKLEETHRERIERLCTVWFIIDYCDIKSSKLKYWELQNLAGAFEYYNKLDT</sequence>
<dbReference type="Proteomes" id="UP000003781">
    <property type="component" value="Unassembled WGS sequence"/>
</dbReference>
<name>A3IWJ7_9CHRO</name>
<evidence type="ECO:0000313" key="1">
    <source>
        <dbReference type="EMBL" id="EAZ89181.1"/>
    </source>
</evidence>
<dbReference type="EMBL" id="AAXW01000052">
    <property type="protein sequence ID" value="EAZ89181.1"/>
    <property type="molecule type" value="Genomic_DNA"/>
</dbReference>
<comment type="caution">
    <text evidence="1">The sequence shown here is derived from an EMBL/GenBank/DDBJ whole genome shotgun (WGS) entry which is preliminary data.</text>
</comment>
<dbReference type="AlphaFoldDB" id="A3IWJ7"/>